<dbReference type="EMBL" id="AP019536">
    <property type="protein sequence ID" value="BBI99817.1"/>
    <property type="molecule type" value="Genomic_DNA"/>
</dbReference>
<feature type="transmembrane region" description="Helical" evidence="8">
    <location>
        <begin position="197"/>
        <end position="218"/>
    </location>
</feature>
<dbReference type="PROSITE" id="PS50887">
    <property type="entry name" value="GGDEF"/>
    <property type="match status" value="1"/>
</dbReference>
<feature type="transmembrane region" description="Helical" evidence="8">
    <location>
        <begin position="14"/>
        <end position="33"/>
    </location>
</feature>
<keyword evidence="5 8" id="KW-1133">Transmembrane helix</keyword>
<feature type="transmembrane region" description="Helical" evidence="8">
    <location>
        <begin position="131"/>
        <end position="150"/>
    </location>
</feature>
<feature type="transmembrane region" description="Helical" evidence="8">
    <location>
        <begin position="239"/>
        <end position="258"/>
    </location>
</feature>
<name>A0AAN1SZT0_9PROT</name>
<feature type="transmembrane region" description="Helical" evidence="8">
    <location>
        <begin position="162"/>
        <end position="185"/>
    </location>
</feature>
<dbReference type="FunFam" id="3.30.70.270:FF:000001">
    <property type="entry name" value="Diguanylate cyclase domain protein"/>
    <property type="match status" value="1"/>
</dbReference>
<evidence type="ECO:0000313" key="10">
    <source>
        <dbReference type="EMBL" id="BBI99817.1"/>
    </source>
</evidence>
<dbReference type="Pfam" id="PF02743">
    <property type="entry name" value="dCache_1"/>
    <property type="match status" value="1"/>
</dbReference>
<proteinExistence type="predicted"/>
<comment type="catalytic activity">
    <reaction evidence="7">
        <text>2 GTP = 3',3'-c-di-GMP + 2 diphosphate</text>
        <dbReference type="Rhea" id="RHEA:24898"/>
        <dbReference type="ChEBI" id="CHEBI:33019"/>
        <dbReference type="ChEBI" id="CHEBI:37565"/>
        <dbReference type="ChEBI" id="CHEBI:58805"/>
        <dbReference type="EC" id="2.7.7.65"/>
    </reaction>
</comment>
<dbReference type="RefSeq" id="WP_212785081.1">
    <property type="nucleotide sequence ID" value="NZ_AP019536.1"/>
</dbReference>
<feature type="transmembrane region" description="Helical" evidence="8">
    <location>
        <begin position="106"/>
        <end position="125"/>
    </location>
</feature>
<evidence type="ECO:0000256" key="5">
    <source>
        <dbReference type="ARBA" id="ARBA00022989"/>
    </source>
</evidence>
<evidence type="ECO:0000256" key="8">
    <source>
        <dbReference type="SAM" id="Phobius"/>
    </source>
</evidence>
<evidence type="ECO:0000259" key="9">
    <source>
        <dbReference type="PROSITE" id="PS50887"/>
    </source>
</evidence>
<dbReference type="GO" id="GO:0005886">
    <property type="term" value="C:plasma membrane"/>
    <property type="evidence" value="ECO:0007669"/>
    <property type="project" value="UniProtKB-SubCell"/>
</dbReference>
<dbReference type="InterPro" id="IPR050469">
    <property type="entry name" value="Diguanylate_Cyclase"/>
</dbReference>
<dbReference type="SMART" id="SM00267">
    <property type="entry name" value="GGDEF"/>
    <property type="match status" value="1"/>
</dbReference>
<dbReference type="GO" id="GO:0043709">
    <property type="term" value="P:cell adhesion involved in single-species biofilm formation"/>
    <property type="evidence" value="ECO:0007669"/>
    <property type="project" value="TreeGrafter"/>
</dbReference>
<dbReference type="SUPFAM" id="SSF55073">
    <property type="entry name" value="Nucleotide cyclase"/>
    <property type="match status" value="1"/>
</dbReference>
<evidence type="ECO:0000256" key="7">
    <source>
        <dbReference type="ARBA" id="ARBA00034247"/>
    </source>
</evidence>
<keyword evidence="3" id="KW-1003">Cell membrane</keyword>
<comment type="subcellular location">
    <subcellularLocation>
        <location evidence="1">Cell membrane</location>
        <topology evidence="1">Multi-pass membrane protein</topology>
    </subcellularLocation>
</comment>
<dbReference type="CDD" id="cd12914">
    <property type="entry name" value="PDC1_DGC_like"/>
    <property type="match status" value="1"/>
</dbReference>
<dbReference type="InterPro" id="IPR029787">
    <property type="entry name" value="Nucleotide_cyclase"/>
</dbReference>
<evidence type="ECO:0000256" key="3">
    <source>
        <dbReference type="ARBA" id="ARBA00022475"/>
    </source>
</evidence>
<feature type="transmembrane region" description="Helical" evidence="8">
    <location>
        <begin position="71"/>
        <end position="94"/>
    </location>
</feature>
<evidence type="ECO:0000313" key="11">
    <source>
        <dbReference type="Proteomes" id="UP001319121"/>
    </source>
</evidence>
<evidence type="ECO:0000256" key="2">
    <source>
        <dbReference type="ARBA" id="ARBA00012528"/>
    </source>
</evidence>
<dbReference type="EC" id="2.7.7.65" evidence="2"/>
<dbReference type="Pfam" id="PF00990">
    <property type="entry name" value="GGDEF"/>
    <property type="match status" value="1"/>
</dbReference>
<keyword evidence="6 8" id="KW-0472">Membrane</keyword>
<dbReference type="SUPFAM" id="SSF103190">
    <property type="entry name" value="Sensory domain-like"/>
    <property type="match status" value="1"/>
</dbReference>
<dbReference type="InterPro" id="IPR029151">
    <property type="entry name" value="Sensor-like_sf"/>
</dbReference>
<organism evidence="10 11">
    <name type="scientific">Ferrigenium kumadai</name>
    <dbReference type="NCBI Taxonomy" id="1682490"/>
    <lineage>
        <taxon>Bacteria</taxon>
        <taxon>Pseudomonadati</taxon>
        <taxon>Pseudomonadota</taxon>
        <taxon>Betaproteobacteria</taxon>
        <taxon>Nitrosomonadales</taxon>
        <taxon>Gallionellaceae</taxon>
        <taxon>Ferrigenium</taxon>
    </lineage>
</organism>
<protein>
    <recommendedName>
        <fullName evidence="2">diguanylate cyclase</fullName>
        <ecNumber evidence="2">2.7.7.65</ecNumber>
    </recommendedName>
</protein>
<dbReference type="GO" id="GO:1902201">
    <property type="term" value="P:negative regulation of bacterial-type flagellum-dependent cell motility"/>
    <property type="evidence" value="ECO:0007669"/>
    <property type="project" value="TreeGrafter"/>
</dbReference>
<feature type="domain" description="GGDEF" evidence="9">
    <location>
        <begin position="596"/>
        <end position="723"/>
    </location>
</feature>
<dbReference type="AlphaFoldDB" id="A0AAN1SZT0"/>
<dbReference type="PANTHER" id="PTHR45138">
    <property type="entry name" value="REGULATORY COMPONENTS OF SENSORY TRANSDUCTION SYSTEM"/>
    <property type="match status" value="1"/>
</dbReference>
<dbReference type="InterPro" id="IPR043128">
    <property type="entry name" value="Rev_trsase/Diguanyl_cyclase"/>
</dbReference>
<dbReference type="Proteomes" id="UP001319121">
    <property type="component" value="Chromosome"/>
</dbReference>
<dbReference type="PANTHER" id="PTHR45138:SF9">
    <property type="entry name" value="DIGUANYLATE CYCLASE DGCM-RELATED"/>
    <property type="match status" value="1"/>
</dbReference>
<dbReference type="InterPro" id="IPR000160">
    <property type="entry name" value="GGDEF_dom"/>
</dbReference>
<dbReference type="GO" id="GO:0052621">
    <property type="term" value="F:diguanylate cyclase activity"/>
    <property type="evidence" value="ECO:0007669"/>
    <property type="project" value="UniProtKB-EC"/>
</dbReference>
<dbReference type="NCBIfam" id="TIGR00254">
    <property type="entry name" value="GGDEF"/>
    <property type="match status" value="1"/>
</dbReference>
<evidence type="ECO:0000256" key="1">
    <source>
        <dbReference type="ARBA" id="ARBA00004651"/>
    </source>
</evidence>
<feature type="transmembrane region" description="Helical" evidence="8">
    <location>
        <begin position="518"/>
        <end position="538"/>
    </location>
</feature>
<accession>A0AAN1SZT0</accession>
<dbReference type="Gene3D" id="3.30.450.20">
    <property type="entry name" value="PAS domain"/>
    <property type="match status" value="2"/>
</dbReference>
<gene>
    <name evidence="10" type="ORF">FGKAn22_15100</name>
</gene>
<dbReference type="Gene3D" id="3.30.70.270">
    <property type="match status" value="1"/>
</dbReference>
<keyword evidence="4 8" id="KW-0812">Transmembrane</keyword>
<evidence type="ECO:0000256" key="6">
    <source>
        <dbReference type="ARBA" id="ARBA00023136"/>
    </source>
</evidence>
<feature type="transmembrane region" description="Helical" evidence="8">
    <location>
        <begin position="40"/>
        <end position="59"/>
    </location>
</feature>
<dbReference type="CDD" id="cd01949">
    <property type="entry name" value="GGDEF"/>
    <property type="match status" value="1"/>
</dbReference>
<keyword evidence="11" id="KW-1185">Reference proteome</keyword>
<dbReference type="KEGG" id="fku:FGKAn22_15100"/>
<evidence type="ECO:0000256" key="4">
    <source>
        <dbReference type="ARBA" id="ARBA00022692"/>
    </source>
</evidence>
<dbReference type="InterPro" id="IPR033479">
    <property type="entry name" value="dCache_1"/>
</dbReference>
<reference evidence="10 11" key="1">
    <citation type="submission" date="2019-03" db="EMBL/GenBank/DDBJ databases">
        <title>Complete genome sequence of Ferrigenium kumadai strain An22, a microaerophilic iron-oxidizing bacterium isolated from a paddy field soil.</title>
        <authorList>
            <person name="Watanabe T."/>
            <person name="Asakawa S."/>
        </authorList>
    </citation>
    <scope>NUCLEOTIDE SEQUENCE [LARGE SCALE GENOMIC DNA]</scope>
    <source>
        <strain evidence="10 11">An22</strain>
    </source>
</reference>
<sequence length="723" mass="79163">MLETAQFLKSQMDYIFFVYGLAFMVLGVVCFTRQRSPQEVLPWLFMGLFGFTHGLNEWLDLLALTAGDTPLFSSVRLAVMAASFAFLVEFGRVATIKLGMRTVGRWILPVLLLVALLLGSLLGGQSGLNGGFRYALGLVGCLWAAFALFAKASTLEGLRRRWLISAGIGMGLYGIAAGAVVPAAASFPANFLNQETFFAAVGAPIQLFRAFFACWIMLAVWAYEQSRFEESHLMMKRRWYFRATVAVLVMTIGLGWTLTNNLGKLYQEDLRRDIDAGTSLLAHRLSVDTTVTQGLATAMSTSNALAGMPGTAPDTLAQANLLVDRYSAVHPGLIAYVMDRNGTVIAASNRHQPTSLAGRNYSFRPYFQEALAGRLGKFFAIGVTTGEAGFYASAPIRNGRQEITGVAVVKHTLDPEALGLTHFQDAFLVDANGVVLLSGMKGAPYGLWPLPPDLLRQTQASQQFAGKEVTSLAQQRFGNGEWISIAGKKFLAGRQMVGQEGWSIVLLRQEKASLVNRLFGIILTLMISVLILVSLLVLQREFGTEILLHQNQKRLEALSHELERQATTDTLTGALNRLKFNAILGQEIKRSQRYHTPLSLIMYDIDHFKRVNDTYGHQVGDSVLVQLTSLVAPRIRETDSLARWGGEEFMVVVPHLNSSEAAKLAEKLRERVETTAFTGVGRLSCSFGVAQFAPDDTADTLTGRADQALYLAKAGGRNRVVTA</sequence>